<accession>A0A6J5I6X5</accession>
<keyword evidence="2" id="KW-1185">Reference proteome</keyword>
<protein>
    <submittedName>
        <fullName evidence="1">Uncharacterized protein</fullName>
    </submittedName>
</protein>
<proteinExistence type="predicted"/>
<organism evidence="1 2">
    <name type="scientific">Achromobacter insuavis</name>
    <dbReference type="NCBI Taxonomy" id="1287735"/>
    <lineage>
        <taxon>Bacteria</taxon>
        <taxon>Pseudomonadati</taxon>
        <taxon>Pseudomonadota</taxon>
        <taxon>Betaproteobacteria</taxon>
        <taxon>Burkholderiales</taxon>
        <taxon>Alcaligenaceae</taxon>
        <taxon>Achromobacter</taxon>
    </lineage>
</organism>
<evidence type="ECO:0000313" key="2">
    <source>
        <dbReference type="Proteomes" id="UP000507979"/>
    </source>
</evidence>
<evidence type="ECO:0000313" key="1">
    <source>
        <dbReference type="EMBL" id="CAB3637142.1"/>
    </source>
</evidence>
<dbReference type="EMBL" id="CADIJR010000012">
    <property type="protein sequence ID" value="CAB3637142.1"/>
    <property type="molecule type" value="Genomic_DNA"/>
</dbReference>
<sequence>MKATMRVSDNTYNGANLRANHRVGNRANDRAYHHACLCAYHCADPQAAAKVRA</sequence>
<dbReference type="RefSeq" id="WP_156333354.1">
    <property type="nucleotide sequence ID" value="NZ_CADIJR010000012.1"/>
</dbReference>
<dbReference type="GeneID" id="92897619"/>
<dbReference type="AlphaFoldDB" id="A0A6J5I6X5"/>
<dbReference type="Proteomes" id="UP000507979">
    <property type="component" value="Unassembled WGS sequence"/>
</dbReference>
<gene>
    <name evidence="1" type="ORF">LMG26845_01769</name>
</gene>
<reference evidence="1 2" key="1">
    <citation type="submission" date="2020-04" db="EMBL/GenBank/DDBJ databases">
        <authorList>
            <person name="De Canck E."/>
        </authorList>
    </citation>
    <scope>NUCLEOTIDE SEQUENCE [LARGE SCALE GENOMIC DNA]</scope>
    <source>
        <strain evidence="1 2">LMG 26845</strain>
    </source>
</reference>
<name>A0A6J5I6X5_9BURK</name>